<dbReference type="RefSeq" id="WP_345554302.1">
    <property type="nucleotide sequence ID" value="NZ_BAAAZA010000057.1"/>
</dbReference>
<evidence type="ECO:0000313" key="3">
    <source>
        <dbReference type="Proteomes" id="UP001501563"/>
    </source>
</evidence>
<comment type="caution">
    <text evidence="2">The sequence shown here is derived from an EMBL/GenBank/DDBJ whole genome shotgun (WGS) entry which is preliminary data.</text>
</comment>
<accession>A0ABP7LM84</accession>
<protein>
    <submittedName>
        <fullName evidence="2">Uncharacterized protein</fullName>
    </submittedName>
</protein>
<feature type="compositionally biased region" description="Basic and acidic residues" evidence="1">
    <location>
        <begin position="58"/>
        <end position="67"/>
    </location>
</feature>
<reference evidence="3" key="1">
    <citation type="journal article" date="2019" name="Int. J. Syst. Evol. Microbiol.">
        <title>The Global Catalogue of Microorganisms (GCM) 10K type strain sequencing project: providing services to taxonomists for standard genome sequencing and annotation.</title>
        <authorList>
            <consortium name="The Broad Institute Genomics Platform"/>
            <consortium name="The Broad Institute Genome Sequencing Center for Infectious Disease"/>
            <person name="Wu L."/>
            <person name="Ma J."/>
        </authorList>
    </citation>
    <scope>NUCLEOTIDE SEQUENCE [LARGE SCALE GENOMIC DNA]</scope>
    <source>
        <strain evidence="3">JCM 16578</strain>
    </source>
</reference>
<name>A0ABP7LM84_9ACTN</name>
<gene>
    <name evidence="2" type="ORF">GCM10022207_87390</name>
</gene>
<evidence type="ECO:0000256" key="1">
    <source>
        <dbReference type="SAM" id="MobiDB-lite"/>
    </source>
</evidence>
<organism evidence="2 3">
    <name type="scientific">Streptomyces lannensis</name>
    <dbReference type="NCBI Taxonomy" id="766498"/>
    <lineage>
        <taxon>Bacteria</taxon>
        <taxon>Bacillati</taxon>
        <taxon>Actinomycetota</taxon>
        <taxon>Actinomycetes</taxon>
        <taxon>Kitasatosporales</taxon>
        <taxon>Streptomycetaceae</taxon>
        <taxon>Streptomyces</taxon>
    </lineage>
</organism>
<sequence length="73" mass="7852">MSPTEHAHARPSVTDVRTVAAFDFSTGNAPENITVNPDGPVTLSMLGALPARRTPPTSDHEQYEPDVHGYLIP</sequence>
<keyword evidence="3" id="KW-1185">Reference proteome</keyword>
<proteinExistence type="predicted"/>
<feature type="region of interest" description="Disordered" evidence="1">
    <location>
        <begin position="50"/>
        <end position="73"/>
    </location>
</feature>
<evidence type="ECO:0000313" key="2">
    <source>
        <dbReference type="EMBL" id="GAA3904601.1"/>
    </source>
</evidence>
<dbReference type="Proteomes" id="UP001501563">
    <property type="component" value="Unassembled WGS sequence"/>
</dbReference>
<dbReference type="EMBL" id="BAAAZA010000057">
    <property type="protein sequence ID" value="GAA3904601.1"/>
    <property type="molecule type" value="Genomic_DNA"/>
</dbReference>